<reference evidence="2" key="1">
    <citation type="submission" date="2018-06" db="EMBL/GenBank/DDBJ databases">
        <authorList>
            <person name="Lum Nde A."/>
            <person name="Hugo C."/>
        </authorList>
    </citation>
    <scope>NUCLEOTIDE SEQUENCE [LARGE SCALE GENOMIC DNA]</scope>
    <source>
        <strain evidence="2">1_F178</strain>
    </source>
</reference>
<evidence type="ECO:0000313" key="1">
    <source>
        <dbReference type="EMBL" id="REC61065.1"/>
    </source>
</evidence>
<protein>
    <submittedName>
        <fullName evidence="1">Uncharacterized protein</fullName>
    </submittedName>
</protein>
<dbReference type="AlphaFoldDB" id="A0A3D9C5B8"/>
<dbReference type="RefSeq" id="WP_115972048.1">
    <property type="nucleotide sequence ID" value="NZ_QNVT01000018.1"/>
</dbReference>
<proteinExistence type="predicted"/>
<organism evidence="1 2">
    <name type="scientific">Chryseobacterium pennae</name>
    <dbReference type="NCBI Taxonomy" id="2258962"/>
    <lineage>
        <taxon>Bacteria</taxon>
        <taxon>Pseudomonadati</taxon>
        <taxon>Bacteroidota</taxon>
        <taxon>Flavobacteriia</taxon>
        <taxon>Flavobacteriales</taxon>
        <taxon>Weeksellaceae</taxon>
        <taxon>Chryseobacterium group</taxon>
        <taxon>Chryseobacterium</taxon>
    </lineage>
</organism>
<gene>
    <name evidence="1" type="ORF">DRF65_17525</name>
</gene>
<comment type="caution">
    <text evidence="1">The sequence shown here is derived from an EMBL/GenBank/DDBJ whole genome shotgun (WGS) entry which is preliminary data.</text>
</comment>
<sequence>MFQFILILLGLLSSGEKSNTIGRQSSCNNTSYINQTSTAVQYNTDFNEDIDTSGETTQTPPKK</sequence>
<evidence type="ECO:0000313" key="2">
    <source>
        <dbReference type="Proteomes" id="UP000256686"/>
    </source>
</evidence>
<dbReference type="Proteomes" id="UP000256686">
    <property type="component" value="Unassembled WGS sequence"/>
</dbReference>
<name>A0A3D9C5B8_9FLAO</name>
<keyword evidence="2" id="KW-1185">Reference proteome</keyword>
<dbReference type="EMBL" id="QNVT01000018">
    <property type="protein sequence ID" value="REC61065.1"/>
    <property type="molecule type" value="Genomic_DNA"/>
</dbReference>
<accession>A0A3D9C5B8</accession>